<proteinExistence type="predicted"/>
<name>A0ABQ4BJD6_9ACTN</name>
<dbReference type="EMBL" id="BOMS01000110">
    <property type="protein sequence ID" value="GIE70722.1"/>
    <property type="molecule type" value="Genomic_DNA"/>
</dbReference>
<protein>
    <submittedName>
        <fullName evidence="1">Uncharacterized protein</fullName>
    </submittedName>
</protein>
<evidence type="ECO:0000313" key="1">
    <source>
        <dbReference type="EMBL" id="GIE70722.1"/>
    </source>
</evidence>
<gene>
    <name evidence="1" type="ORF">Apa02nite_068300</name>
</gene>
<keyword evidence="2" id="KW-1185">Reference proteome</keyword>
<comment type="caution">
    <text evidence="1">The sequence shown here is derived from an EMBL/GenBank/DDBJ whole genome shotgun (WGS) entry which is preliminary data.</text>
</comment>
<reference evidence="1 2" key="1">
    <citation type="submission" date="2021-01" db="EMBL/GenBank/DDBJ databases">
        <title>Whole genome shotgun sequence of Actinoplanes palleronii NBRC 14916.</title>
        <authorList>
            <person name="Komaki H."/>
            <person name="Tamura T."/>
        </authorList>
    </citation>
    <scope>NUCLEOTIDE SEQUENCE [LARGE SCALE GENOMIC DNA]</scope>
    <source>
        <strain evidence="1 2">NBRC 14916</strain>
    </source>
</reference>
<evidence type="ECO:0000313" key="2">
    <source>
        <dbReference type="Proteomes" id="UP000624709"/>
    </source>
</evidence>
<dbReference type="Proteomes" id="UP000624709">
    <property type="component" value="Unassembled WGS sequence"/>
</dbReference>
<organism evidence="1 2">
    <name type="scientific">Actinoplanes palleronii</name>
    <dbReference type="NCBI Taxonomy" id="113570"/>
    <lineage>
        <taxon>Bacteria</taxon>
        <taxon>Bacillati</taxon>
        <taxon>Actinomycetota</taxon>
        <taxon>Actinomycetes</taxon>
        <taxon>Micromonosporales</taxon>
        <taxon>Micromonosporaceae</taxon>
        <taxon>Actinoplanes</taxon>
    </lineage>
</organism>
<dbReference type="RefSeq" id="WP_203828722.1">
    <property type="nucleotide sequence ID" value="NZ_BAAATY010000018.1"/>
</dbReference>
<accession>A0ABQ4BJD6</accession>
<sequence>MPTTTNMAFRYPALSAAPNVPLDVGNLAADVDAAWTIPKVFLVQQTAQTGWTTATNTPITFGSGSEVIDNLACHDESTNTSRVVIGKRLGWWQISGIYVPASNGATTYVRALVAKNGTVIPGGWGGQVLASATGFVGVSSAVTLVQATLATDYIELLGQQFASTGTIGTAISTTPVSSSLTAIWQGF</sequence>